<feature type="region of interest" description="Disordered" evidence="10">
    <location>
        <begin position="839"/>
        <end position="904"/>
    </location>
</feature>
<feature type="compositionally biased region" description="Basic and acidic residues" evidence="10">
    <location>
        <begin position="791"/>
        <end position="803"/>
    </location>
</feature>
<evidence type="ECO:0000256" key="4">
    <source>
        <dbReference type="ARBA" id="ARBA00022840"/>
    </source>
</evidence>
<evidence type="ECO:0000313" key="14">
    <source>
        <dbReference type="Proteomes" id="UP000712600"/>
    </source>
</evidence>
<dbReference type="SMART" id="SM00033">
    <property type="entry name" value="CH"/>
    <property type="match status" value="1"/>
</dbReference>
<dbReference type="InterPro" id="IPR027640">
    <property type="entry name" value="Kinesin-like_fam"/>
</dbReference>
<comment type="caution">
    <text evidence="13">The sequence shown here is derived from an EMBL/GenBank/DDBJ whole genome shotgun (WGS) entry which is preliminary data.</text>
</comment>
<evidence type="ECO:0000313" key="13">
    <source>
        <dbReference type="EMBL" id="KAF3500230.1"/>
    </source>
</evidence>
<dbReference type="Pfam" id="PF00225">
    <property type="entry name" value="Kinesin"/>
    <property type="match status" value="1"/>
</dbReference>
<dbReference type="PANTHER" id="PTHR47972">
    <property type="entry name" value="KINESIN-LIKE PROTEIN KLP-3"/>
    <property type="match status" value="1"/>
</dbReference>
<evidence type="ECO:0000256" key="9">
    <source>
        <dbReference type="SAM" id="Coils"/>
    </source>
</evidence>
<dbReference type="InterPro" id="IPR027417">
    <property type="entry name" value="P-loop_NTPase"/>
</dbReference>
<proteinExistence type="inferred from homology"/>
<gene>
    <name evidence="13" type="ORF">F2Q69_00039806</name>
</gene>
<dbReference type="GO" id="GO:0005524">
    <property type="term" value="F:ATP binding"/>
    <property type="evidence" value="ECO:0007669"/>
    <property type="project" value="UniProtKB-UniRule"/>
</dbReference>
<dbReference type="GO" id="GO:0007018">
    <property type="term" value="P:microtubule-based movement"/>
    <property type="evidence" value="ECO:0007669"/>
    <property type="project" value="InterPro"/>
</dbReference>
<feature type="coiled-coil region" evidence="9">
    <location>
        <begin position="313"/>
        <end position="375"/>
    </location>
</feature>
<keyword evidence="3 7" id="KW-0547">Nucleotide-binding</keyword>
<name>A0A8S9N7W4_BRACR</name>
<evidence type="ECO:0000256" key="6">
    <source>
        <dbReference type="ARBA" id="ARBA00023175"/>
    </source>
</evidence>
<keyword evidence="2 8" id="KW-0493">Microtubule</keyword>
<dbReference type="GO" id="GO:0016887">
    <property type="term" value="F:ATP hydrolysis activity"/>
    <property type="evidence" value="ECO:0007669"/>
    <property type="project" value="UniProtKB-ARBA"/>
</dbReference>
<dbReference type="PROSITE" id="PS00411">
    <property type="entry name" value="KINESIN_MOTOR_1"/>
    <property type="match status" value="1"/>
</dbReference>
<organism evidence="13 14">
    <name type="scientific">Brassica cretica</name>
    <name type="common">Mustard</name>
    <dbReference type="NCBI Taxonomy" id="69181"/>
    <lineage>
        <taxon>Eukaryota</taxon>
        <taxon>Viridiplantae</taxon>
        <taxon>Streptophyta</taxon>
        <taxon>Embryophyta</taxon>
        <taxon>Tracheophyta</taxon>
        <taxon>Spermatophyta</taxon>
        <taxon>Magnoliopsida</taxon>
        <taxon>eudicotyledons</taxon>
        <taxon>Gunneridae</taxon>
        <taxon>Pentapetalae</taxon>
        <taxon>rosids</taxon>
        <taxon>malvids</taxon>
        <taxon>Brassicales</taxon>
        <taxon>Brassicaceae</taxon>
        <taxon>Brassiceae</taxon>
        <taxon>Brassica</taxon>
    </lineage>
</organism>
<sequence length="904" mass="101062">MESNDFSFSLVSIVEEVLQHYSTRSNDTGSLLPRKLEESSLRRYEAAAWLRETLGVSSGRDFPAEPSEEDFRLGLRSGIVLCNVVEAPDDVADGAALSAFQYFENIRNFLVAVEEMGLPSFEASDMEKGGKSIRIVNCILALKSYNEWKLNGGTGPFRYGSNMKNNFGSRKPFLRKSSEPFMSSMSRTDQPLCSDVGQGDPRSINALVRSFISDKKSEDIPSVVESVLNKVMEEVQQRLSIHNEMMKSSSKTIPEDVSSCEETVVPSEQQCEARQQEEAEENSPSKVVEEKIRRIKTEHYEEQEILLNQQKHIQELKQTLNNTKAGMQLLQKKYQEDFFHLGNHVNGLAHAATGYKRVLEENRKLYNLVQDLKGNIRVYCRVRPFLPGEPTALSTVEHIEEGTITIRVPSKYGKEGHKPFMFNKVFGPSATQEEVFSDMQPLVRSVLDGYNVCIFAYGQTGSGKTFTMTGPKELTEESLGVNYRALADLFLLSNQRKDTTSYQISVQMLEIYNEQIRNNSQNGINVPEASLMPVSSTDDVIQLMDLGQMNRAVSSTAMNDRSSRSHSCVTVHVQGRDLTSGTIIHGSMHLVDLAGSERVDKSEVTGDRLKEAQHINKSLSALGDVISSLSQKTSHVPYRNSKLTQLLQDSLAKTLMFVHISPEADTLGEAISTLKFAERVGSVELGAARVNKDNSEVKELKEQIINLKMALARKGNGNDAEPTSLPHNPERVSRRRSLETPSVRPKLPTIGNAPSNLRQPFSDTASSRRHTLDLHELMRRRQSLNANEEDRESKSGEWTDKQDFEVQSITDNESDEGVASDCSDSDLLWRLNVQVNEPRVANKQSSANSKPKKVQTRTTKPSETRSLIPSLIPAPSKRTPNTVSSQPQQQRVTRDGKRRLSLGK</sequence>
<feature type="domain" description="Kinesin motor" evidence="12">
    <location>
        <begin position="375"/>
        <end position="683"/>
    </location>
</feature>
<dbReference type="FunFam" id="3.40.850.10:FF:000045">
    <property type="entry name" value="Kinesin-like protein KIN-14I isoform A"/>
    <property type="match status" value="1"/>
</dbReference>
<dbReference type="InterPro" id="IPR001752">
    <property type="entry name" value="Kinesin_motor_dom"/>
</dbReference>
<keyword evidence="6 7" id="KW-0505">Motor protein</keyword>
<dbReference type="InterPro" id="IPR036961">
    <property type="entry name" value="Kinesin_motor_dom_sf"/>
</dbReference>
<feature type="compositionally biased region" description="Polar residues" evidence="10">
    <location>
        <begin position="752"/>
        <end position="765"/>
    </location>
</feature>
<dbReference type="InterPro" id="IPR019821">
    <property type="entry name" value="Kinesin_motor_CS"/>
</dbReference>
<dbReference type="EMBL" id="QGKX02001621">
    <property type="protein sequence ID" value="KAF3500230.1"/>
    <property type="molecule type" value="Genomic_DNA"/>
</dbReference>
<keyword evidence="4 7" id="KW-0067">ATP-binding</keyword>
<dbReference type="Gene3D" id="1.10.418.10">
    <property type="entry name" value="Calponin-like domain"/>
    <property type="match status" value="1"/>
</dbReference>
<feature type="binding site" evidence="7">
    <location>
        <begin position="458"/>
        <end position="465"/>
    </location>
    <ligand>
        <name>ATP</name>
        <dbReference type="ChEBI" id="CHEBI:30616"/>
    </ligand>
</feature>
<feature type="compositionally biased region" description="Polar residues" evidence="10">
    <location>
        <begin position="856"/>
        <end position="867"/>
    </location>
</feature>
<dbReference type="GO" id="GO:0003777">
    <property type="term" value="F:microtubule motor activity"/>
    <property type="evidence" value="ECO:0007669"/>
    <property type="project" value="InterPro"/>
</dbReference>
<dbReference type="Pfam" id="PF00307">
    <property type="entry name" value="CH"/>
    <property type="match status" value="1"/>
</dbReference>
<dbReference type="AlphaFoldDB" id="A0A8S9N7W4"/>
<evidence type="ECO:0000256" key="2">
    <source>
        <dbReference type="ARBA" id="ARBA00022701"/>
    </source>
</evidence>
<feature type="region of interest" description="Disordered" evidence="10">
    <location>
        <begin position="260"/>
        <end position="288"/>
    </location>
</feature>
<feature type="region of interest" description="Disordered" evidence="10">
    <location>
        <begin position="715"/>
        <end position="803"/>
    </location>
</feature>
<dbReference type="GO" id="GO:0005874">
    <property type="term" value="C:microtubule"/>
    <property type="evidence" value="ECO:0007669"/>
    <property type="project" value="UniProtKB-KW"/>
</dbReference>
<keyword evidence="5 9" id="KW-0175">Coiled coil</keyword>
<evidence type="ECO:0000259" key="12">
    <source>
        <dbReference type="PROSITE" id="PS50067"/>
    </source>
</evidence>
<dbReference type="PROSITE" id="PS50021">
    <property type="entry name" value="CH"/>
    <property type="match status" value="1"/>
</dbReference>
<evidence type="ECO:0000256" key="7">
    <source>
        <dbReference type="PROSITE-ProRule" id="PRU00283"/>
    </source>
</evidence>
<dbReference type="GO" id="GO:0008017">
    <property type="term" value="F:microtubule binding"/>
    <property type="evidence" value="ECO:0007669"/>
    <property type="project" value="InterPro"/>
</dbReference>
<dbReference type="Gene3D" id="3.40.850.10">
    <property type="entry name" value="Kinesin motor domain"/>
    <property type="match status" value="1"/>
</dbReference>
<dbReference type="Proteomes" id="UP000712600">
    <property type="component" value="Unassembled WGS sequence"/>
</dbReference>
<feature type="compositionally biased region" description="Basic and acidic residues" evidence="10">
    <location>
        <begin position="728"/>
        <end position="738"/>
    </location>
</feature>
<feature type="domain" description="Calponin-homology (CH)" evidence="11">
    <location>
        <begin position="40"/>
        <end position="147"/>
    </location>
</feature>
<dbReference type="InterPro" id="IPR001715">
    <property type="entry name" value="CH_dom"/>
</dbReference>
<evidence type="ECO:0000256" key="3">
    <source>
        <dbReference type="ARBA" id="ARBA00022741"/>
    </source>
</evidence>
<reference evidence="13" key="1">
    <citation type="submission" date="2019-12" db="EMBL/GenBank/DDBJ databases">
        <title>Genome sequencing and annotation of Brassica cretica.</title>
        <authorList>
            <person name="Studholme D.J."/>
            <person name="Sarris P."/>
        </authorList>
    </citation>
    <scope>NUCLEOTIDE SEQUENCE</scope>
    <source>
        <strain evidence="13">PFS-109/04</strain>
        <tissue evidence="13">Leaf</tissue>
    </source>
</reference>
<feature type="compositionally biased region" description="Basic and acidic residues" evidence="10">
    <location>
        <begin position="770"/>
        <end position="779"/>
    </location>
</feature>
<evidence type="ECO:0000259" key="11">
    <source>
        <dbReference type="PROSITE" id="PS50021"/>
    </source>
</evidence>
<dbReference type="PROSITE" id="PS50067">
    <property type="entry name" value="KINESIN_MOTOR_2"/>
    <property type="match status" value="1"/>
</dbReference>
<accession>A0A8S9N7W4</accession>
<comment type="similarity">
    <text evidence="1">Belongs to the TRAFAC class myosin-kinesin ATPase superfamily. Kinesin family. KIN-14 subfamily.</text>
</comment>
<evidence type="ECO:0000256" key="10">
    <source>
        <dbReference type="SAM" id="MobiDB-lite"/>
    </source>
</evidence>
<feature type="compositionally biased region" description="Polar residues" evidence="10">
    <location>
        <begin position="878"/>
        <end position="891"/>
    </location>
</feature>
<dbReference type="CDD" id="cd21203">
    <property type="entry name" value="CH_AtKIN14-like"/>
    <property type="match status" value="1"/>
</dbReference>
<dbReference type="SUPFAM" id="SSF47576">
    <property type="entry name" value="Calponin-homology domain, CH-domain"/>
    <property type="match status" value="1"/>
</dbReference>
<dbReference type="SUPFAM" id="SSF52540">
    <property type="entry name" value="P-loop containing nucleoside triphosphate hydrolases"/>
    <property type="match status" value="1"/>
</dbReference>
<protein>
    <recommendedName>
        <fullName evidence="8">Kinesin-like protein</fullName>
    </recommendedName>
</protein>
<dbReference type="InterPro" id="IPR036872">
    <property type="entry name" value="CH_dom_sf"/>
</dbReference>
<evidence type="ECO:0000256" key="1">
    <source>
        <dbReference type="ARBA" id="ARBA00010899"/>
    </source>
</evidence>
<evidence type="ECO:0000256" key="5">
    <source>
        <dbReference type="ARBA" id="ARBA00023054"/>
    </source>
</evidence>
<dbReference type="SMART" id="SM00129">
    <property type="entry name" value="KISc"/>
    <property type="match status" value="1"/>
</dbReference>
<dbReference type="PANTHER" id="PTHR47972:SF29">
    <property type="entry name" value="KINESIN-LIKE PROTEIN KIN-14G"/>
    <property type="match status" value="1"/>
</dbReference>
<evidence type="ECO:0000256" key="8">
    <source>
        <dbReference type="RuleBase" id="RU000394"/>
    </source>
</evidence>
<dbReference type="CDD" id="cd01366">
    <property type="entry name" value="KISc_C_terminal"/>
    <property type="match status" value="1"/>
</dbReference>
<dbReference type="PRINTS" id="PR00380">
    <property type="entry name" value="KINESINHEAVY"/>
</dbReference>